<dbReference type="InterPro" id="IPR051538">
    <property type="entry name" value="Acyl-CoA_Synth/Transferase"/>
</dbReference>
<dbReference type="Pfam" id="PF13607">
    <property type="entry name" value="Succ_CoA_lig"/>
    <property type="match status" value="1"/>
</dbReference>
<accession>A0ABV9KAZ5</accession>
<dbReference type="Gene3D" id="3.30.1490.20">
    <property type="entry name" value="ATP-grasp fold, A domain"/>
    <property type="match status" value="1"/>
</dbReference>
<dbReference type="SMART" id="SM00881">
    <property type="entry name" value="CoA_binding"/>
    <property type="match status" value="1"/>
</dbReference>
<dbReference type="PANTHER" id="PTHR43334">
    <property type="entry name" value="ACETATE--COA LIGASE [ADP-FORMING]"/>
    <property type="match status" value="1"/>
</dbReference>
<dbReference type="RefSeq" id="WP_380715066.1">
    <property type="nucleotide sequence ID" value="NZ_JBHSGI010000002.1"/>
</dbReference>
<dbReference type="InterPro" id="IPR013815">
    <property type="entry name" value="ATP_grasp_subdomain_1"/>
</dbReference>
<feature type="domain" description="ATP-grasp" evidence="6">
    <location>
        <begin position="494"/>
        <end position="545"/>
    </location>
</feature>
<keyword evidence="2 7" id="KW-0436">Ligase</keyword>
<dbReference type="Proteomes" id="UP001595973">
    <property type="component" value="Unassembled WGS sequence"/>
</dbReference>
<evidence type="ECO:0000313" key="8">
    <source>
        <dbReference type="Proteomes" id="UP001595973"/>
    </source>
</evidence>
<evidence type="ECO:0000256" key="3">
    <source>
        <dbReference type="ARBA" id="ARBA00022741"/>
    </source>
</evidence>
<evidence type="ECO:0000259" key="6">
    <source>
        <dbReference type="PROSITE" id="PS50975"/>
    </source>
</evidence>
<dbReference type="PROSITE" id="PS50975">
    <property type="entry name" value="ATP_GRASP"/>
    <property type="match status" value="1"/>
</dbReference>
<dbReference type="GO" id="GO:0016874">
    <property type="term" value="F:ligase activity"/>
    <property type="evidence" value="ECO:0007669"/>
    <property type="project" value="UniProtKB-KW"/>
</dbReference>
<dbReference type="EMBL" id="JBHSGI010000002">
    <property type="protein sequence ID" value="MFC4667130.1"/>
    <property type="molecule type" value="Genomic_DNA"/>
</dbReference>
<dbReference type="Pfam" id="PF13380">
    <property type="entry name" value="CoA_binding_2"/>
    <property type="match status" value="1"/>
</dbReference>
<keyword evidence="8" id="KW-1185">Reference proteome</keyword>
<dbReference type="Pfam" id="PF13549">
    <property type="entry name" value="ATP-grasp_5"/>
    <property type="match status" value="1"/>
</dbReference>
<dbReference type="SUPFAM" id="SSF56059">
    <property type="entry name" value="Glutathione synthetase ATP-binding domain-like"/>
    <property type="match status" value="1"/>
</dbReference>
<dbReference type="InterPro" id="IPR011761">
    <property type="entry name" value="ATP-grasp"/>
</dbReference>
<evidence type="ECO:0000256" key="5">
    <source>
        <dbReference type="PROSITE-ProRule" id="PRU00409"/>
    </source>
</evidence>
<dbReference type="Gene3D" id="3.40.50.261">
    <property type="entry name" value="Succinyl-CoA synthetase domains"/>
    <property type="match status" value="2"/>
</dbReference>
<evidence type="ECO:0000256" key="2">
    <source>
        <dbReference type="ARBA" id="ARBA00022598"/>
    </source>
</evidence>
<proteinExistence type="predicted"/>
<reference evidence="8" key="1">
    <citation type="journal article" date="2019" name="Int. J. Syst. Evol. Microbiol.">
        <title>The Global Catalogue of Microorganisms (GCM) 10K type strain sequencing project: providing services to taxonomists for standard genome sequencing and annotation.</title>
        <authorList>
            <consortium name="The Broad Institute Genomics Platform"/>
            <consortium name="The Broad Institute Genome Sequencing Center for Infectious Disease"/>
            <person name="Wu L."/>
            <person name="Ma J."/>
        </authorList>
    </citation>
    <scope>NUCLEOTIDE SEQUENCE [LARGE SCALE GENOMIC DNA]</scope>
    <source>
        <strain evidence="8">CGMCC 4.7283</strain>
    </source>
</reference>
<dbReference type="SUPFAM" id="SSF51735">
    <property type="entry name" value="NAD(P)-binding Rossmann-fold domains"/>
    <property type="match status" value="1"/>
</dbReference>
<dbReference type="PANTHER" id="PTHR43334:SF1">
    <property type="entry name" value="3-HYDROXYPROPIONATE--COA LIGASE [ADP-FORMING]"/>
    <property type="match status" value="1"/>
</dbReference>
<organism evidence="7 8">
    <name type="scientific">Seohaeicola nanhaiensis</name>
    <dbReference type="NCBI Taxonomy" id="1387282"/>
    <lineage>
        <taxon>Bacteria</taxon>
        <taxon>Pseudomonadati</taxon>
        <taxon>Pseudomonadota</taxon>
        <taxon>Alphaproteobacteria</taxon>
        <taxon>Rhodobacterales</taxon>
        <taxon>Roseobacteraceae</taxon>
        <taxon>Seohaeicola</taxon>
    </lineage>
</organism>
<dbReference type="SUPFAM" id="SSF52210">
    <property type="entry name" value="Succinyl-CoA synthetase domains"/>
    <property type="match status" value="2"/>
</dbReference>
<comment type="caution">
    <text evidence="7">The sequence shown here is derived from an EMBL/GenBank/DDBJ whole genome shotgun (WGS) entry which is preliminary data.</text>
</comment>
<keyword evidence="3 5" id="KW-0547">Nucleotide-binding</keyword>
<dbReference type="Gene3D" id="3.30.470.20">
    <property type="entry name" value="ATP-grasp fold, B domain"/>
    <property type="match status" value="1"/>
</dbReference>
<protein>
    <submittedName>
        <fullName evidence="7">Acetate--CoA ligase family protein</fullName>
    </submittedName>
</protein>
<keyword evidence="4 5" id="KW-0067">ATP-binding</keyword>
<keyword evidence="1" id="KW-0816">Tricarboxylic acid cycle</keyword>
<evidence type="ECO:0000313" key="7">
    <source>
        <dbReference type="EMBL" id="MFC4667130.1"/>
    </source>
</evidence>
<dbReference type="InterPro" id="IPR016102">
    <property type="entry name" value="Succinyl-CoA_synth-like"/>
</dbReference>
<sequence>MFRDVSPLIKPRKVAVIGASAKKVSQGNVVIANLKDWNWQGEILPVHPTAPEIDGLPTVKSISELPCDTDTVIVAIPASGVLAALQEMEAHGIASANVFANGFTAVEEKAIRAFGETSRLHVHGPNCMGLIDFCGRAPLYPSRPSLRIKPGRVSLIAQSGSAAISVMNTITVGLSKVVTVGSEFQLSAADYVAWCADDAETDVVGVVMESVKDPVAFAFAAQKMWDAGKPLVALKVGASEIGSAATRAHTGALISPRDAYDRYFADCGIALVHDYDELVAALECFNLARPVINRGGAAIAGISGGQTALACDVAEEVGLEVSRFTPATQRAVSQFLPGTSGGNPIDIGAVVSKEERKSEDALRAAVEDDNVSVMALLQDCQSSLNPATLENYMLHIPGYAAIGASVKKPVVVISPTSEEIAPRIRAEFDRAGVPIVRGLRAGLAAVRCLANSLDGAPGRWARARVDQTPGTDDLAALRREIESHTGALPADLAFRLLKAYGIPTVPACVAKDEADALAKSALIGFPMVVKVASGDIAHRSDVGGVMLDVRDEGALKQAIAAIRRNVAAKAPKAVIDGFEMQAQLSGEEAVAGFAAAAPFGSMIVTGTGGVRVEIEADRAVGLAPLSLSDAERMIGSTRLGKMLAGYRDLLPKTDLSGYADLLVRLSRLAADLGDLIGGCDLNPVLITPGKGSVCVVDALFVVSDTTGQDAEESPELVLS</sequence>
<dbReference type="InterPro" id="IPR003781">
    <property type="entry name" value="CoA-bd"/>
</dbReference>
<gene>
    <name evidence="7" type="ORF">ACFO5X_01070</name>
</gene>
<name>A0ABV9KAZ5_9RHOB</name>
<dbReference type="Gene3D" id="3.40.50.720">
    <property type="entry name" value="NAD(P)-binding Rossmann-like Domain"/>
    <property type="match status" value="1"/>
</dbReference>
<dbReference type="InterPro" id="IPR032875">
    <property type="entry name" value="Succ_CoA_lig_flav_dom"/>
</dbReference>
<dbReference type="InterPro" id="IPR036291">
    <property type="entry name" value="NAD(P)-bd_dom_sf"/>
</dbReference>
<evidence type="ECO:0000256" key="4">
    <source>
        <dbReference type="ARBA" id="ARBA00022840"/>
    </source>
</evidence>
<evidence type="ECO:0000256" key="1">
    <source>
        <dbReference type="ARBA" id="ARBA00022532"/>
    </source>
</evidence>